<feature type="non-terminal residue" evidence="2">
    <location>
        <position position="113"/>
    </location>
</feature>
<dbReference type="EMBL" id="ASHM01014226">
    <property type="protein sequence ID" value="PNX96173.1"/>
    <property type="molecule type" value="Genomic_DNA"/>
</dbReference>
<accession>A0A2K3MZE1</accession>
<protein>
    <submittedName>
        <fullName evidence="2">Uncharacterized protein</fullName>
    </submittedName>
</protein>
<feature type="compositionally biased region" description="Basic and acidic residues" evidence="1">
    <location>
        <begin position="76"/>
        <end position="113"/>
    </location>
</feature>
<comment type="caution">
    <text evidence="2">The sequence shown here is derived from an EMBL/GenBank/DDBJ whole genome shotgun (WGS) entry which is preliminary data.</text>
</comment>
<evidence type="ECO:0000256" key="1">
    <source>
        <dbReference type="SAM" id="MobiDB-lite"/>
    </source>
</evidence>
<dbReference type="Proteomes" id="UP000236291">
    <property type="component" value="Unassembled WGS sequence"/>
</dbReference>
<reference evidence="2 3" key="2">
    <citation type="journal article" date="2017" name="Front. Plant Sci.">
        <title>Gene Classification and Mining of Molecular Markers Useful in Red Clover (Trifolium pratense) Breeding.</title>
        <authorList>
            <person name="Istvanek J."/>
            <person name="Dluhosova J."/>
            <person name="Dluhos P."/>
            <person name="Patkova L."/>
            <person name="Nedelnik J."/>
            <person name="Repkova J."/>
        </authorList>
    </citation>
    <scope>NUCLEOTIDE SEQUENCE [LARGE SCALE GENOMIC DNA]</scope>
    <source>
        <strain evidence="3">cv. Tatra</strain>
        <tissue evidence="2">Young leaves</tissue>
    </source>
</reference>
<reference evidence="2 3" key="1">
    <citation type="journal article" date="2014" name="Am. J. Bot.">
        <title>Genome assembly and annotation for red clover (Trifolium pratense; Fabaceae).</title>
        <authorList>
            <person name="Istvanek J."/>
            <person name="Jaros M."/>
            <person name="Krenek A."/>
            <person name="Repkova J."/>
        </authorList>
    </citation>
    <scope>NUCLEOTIDE SEQUENCE [LARGE SCALE GENOMIC DNA]</scope>
    <source>
        <strain evidence="3">cv. Tatra</strain>
        <tissue evidence="2">Young leaves</tissue>
    </source>
</reference>
<sequence length="113" mass="12610">MKEGNRARCKSAVQLLELLILLLIKISAFKQQRSLSLRRSLALLGFLVNNNASNSMAFTFTAERPPNSHMKTPPDPPDRGGKGGIHENDKHVKSTVSFRDKVLGNHATMEREK</sequence>
<evidence type="ECO:0000313" key="3">
    <source>
        <dbReference type="Proteomes" id="UP000236291"/>
    </source>
</evidence>
<dbReference type="AlphaFoldDB" id="A0A2K3MZE1"/>
<name>A0A2K3MZE1_TRIPR</name>
<evidence type="ECO:0000313" key="2">
    <source>
        <dbReference type="EMBL" id="PNX96173.1"/>
    </source>
</evidence>
<gene>
    <name evidence="2" type="ORF">L195_g019375</name>
</gene>
<feature type="region of interest" description="Disordered" evidence="1">
    <location>
        <begin position="61"/>
        <end position="113"/>
    </location>
</feature>
<organism evidence="2 3">
    <name type="scientific">Trifolium pratense</name>
    <name type="common">Red clover</name>
    <dbReference type="NCBI Taxonomy" id="57577"/>
    <lineage>
        <taxon>Eukaryota</taxon>
        <taxon>Viridiplantae</taxon>
        <taxon>Streptophyta</taxon>
        <taxon>Embryophyta</taxon>
        <taxon>Tracheophyta</taxon>
        <taxon>Spermatophyta</taxon>
        <taxon>Magnoliopsida</taxon>
        <taxon>eudicotyledons</taxon>
        <taxon>Gunneridae</taxon>
        <taxon>Pentapetalae</taxon>
        <taxon>rosids</taxon>
        <taxon>fabids</taxon>
        <taxon>Fabales</taxon>
        <taxon>Fabaceae</taxon>
        <taxon>Papilionoideae</taxon>
        <taxon>50 kb inversion clade</taxon>
        <taxon>NPAAA clade</taxon>
        <taxon>Hologalegina</taxon>
        <taxon>IRL clade</taxon>
        <taxon>Trifolieae</taxon>
        <taxon>Trifolium</taxon>
    </lineage>
</organism>
<proteinExistence type="predicted"/>